<evidence type="ECO:0000313" key="4">
    <source>
        <dbReference type="EMBL" id="EKC63372.1"/>
    </source>
</evidence>
<dbReference type="InterPro" id="IPR050492">
    <property type="entry name" value="Bact_metal-bind_prot9"/>
</dbReference>
<dbReference type="InterPro" id="IPR006127">
    <property type="entry name" value="ZnuA-like"/>
</dbReference>
<feature type="non-terminal residue" evidence="4">
    <location>
        <position position="1"/>
    </location>
</feature>
<proteinExistence type="inferred from homology"/>
<dbReference type="Pfam" id="PF01297">
    <property type="entry name" value="ZnuA"/>
    <property type="match status" value="1"/>
</dbReference>
<reference evidence="4" key="1">
    <citation type="journal article" date="2013" name="Environ. Microbiol.">
        <title>Microbiota from the distal guts of lean and obese adolescents exhibit partial functional redundancy besides clear differences in community structure.</title>
        <authorList>
            <person name="Ferrer M."/>
            <person name="Ruiz A."/>
            <person name="Lanza F."/>
            <person name="Haange S.B."/>
            <person name="Oberbach A."/>
            <person name="Till H."/>
            <person name="Bargiela R."/>
            <person name="Campoy C."/>
            <person name="Segura M.T."/>
            <person name="Richter M."/>
            <person name="von Bergen M."/>
            <person name="Seifert J."/>
            <person name="Suarez A."/>
        </authorList>
    </citation>
    <scope>NUCLEOTIDE SEQUENCE</scope>
</reference>
<dbReference type="GO" id="GO:0007155">
    <property type="term" value="P:cell adhesion"/>
    <property type="evidence" value="ECO:0007669"/>
    <property type="project" value="InterPro"/>
</dbReference>
<dbReference type="SUPFAM" id="SSF53807">
    <property type="entry name" value="Helical backbone' metal receptor"/>
    <property type="match status" value="1"/>
</dbReference>
<evidence type="ECO:0000256" key="2">
    <source>
        <dbReference type="ARBA" id="ARBA00022448"/>
    </source>
</evidence>
<comment type="similarity">
    <text evidence="1">Belongs to the bacterial solute-binding protein 9 family.</text>
</comment>
<sequence length="70" mass="7708">TSFYAMYDFAKTIGGDDIDLTNIVPTGTEPHDFEPTASDMAKLSEADIFIYNGVGMESWADKIIETLPQT</sequence>
<name>K1SRT2_9ZZZZ</name>
<dbReference type="PANTHER" id="PTHR42953">
    <property type="entry name" value="HIGH-AFFINITY ZINC UPTAKE SYSTEM PROTEIN ZNUA-RELATED"/>
    <property type="match status" value="1"/>
</dbReference>
<gene>
    <name evidence="4" type="ORF">OBE_07499</name>
</gene>
<dbReference type="PRINTS" id="PR00691">
    <property type="entry name" value="ADHESINB"/>
</dbReference>
<protein>
    <submittedName>
        <fullName evidence="4">ABC transporter metal-binding lipoprotein</fullName>
    </submittedName>
</protein>
<dbReference type="InterPro" id="IPR006129">
    <property type="entry name" value="AdhesinB"/>
</dbReference>
<dbReference type="GO" id="GO:0046872">
    <property type="term" value="F:metal ion binding"/>
    <property type="evidence" value="ECO:0007669"/>
    <property type="project" value="InterPro"/>
</dbReference>
<accession>K1SRT2</accession>
<dbReference type="EMBL" id="AJWZ01005155">
    <property type="protein sequence ID" value="EKC63372.1"/>
    <property type="molecule type" value="Genomic_DNA"/>
</dbReference>
<keyword evidence="3" id="KW-0732">Signal</keyword>
<dbReference type="Gene3D" id="3.40.50.1980">
    <property type="entry name" value="Nitrogenase molybdenum iron protein domain"/>
    <property type="match status" value="1"/>
</dbReference>
<dbReference type="PRINTS" id="PR00690">
    <property type="entry name" value="ADHESNFAMILY"/>
</dbReference>
<dbReference type="PANTHER" id="PTHR42953:SF3">
    <property type="entry name" value="HIGH-AFFINITY ZINC UPTAKE SYSTEM PROTEIN ZNUA"/>
    <property type="match status" value="1"/>
</dbReference>
<dbReference type="AlphaFoldDB" id="K1SRT2"/>
<keyword evidence="2" id="KW-0813">Transport</keyword>
<evidence type="ECO:0000256" key="3">
    <source>
        <dbReference type="ARBA" id="ARBA00022729"/>
    </source>
</evidence>
<evidence type="ECO:0000256" key="1">
    <source>
        <dbReference type="ARBA" id="ARBA00011028"/>
    </source>
</evidence>
<dbReference type="GO" id="GO:0030001">
    <property type="term" value="P:metal ion transport"/>
    <property type="evidence" value="ECO:0007669"/>
    <property type="project" value="InterPro"/>
</dbReference>
<dbReference type="InterPro" id="IPR006128">
    <property type="entry name" value="Lipoprotein_PsaA-like"/>
</dbReference>
<organism evidence="4">
    <name type="scientific">human gut metagenome</name>
    <dbReference type="NCBI Taxonomy" id="408170"/>
    <lineage>
        <taxon>unclassified sequences</taxon>
        <taxon>metagenomes</taxon>
        <taxon>organismal metagenomes</taxon>
    </lineage>
</organism>
<comment type="caution">
    <text evidence="4">The sequence shown here is derived from an EMBL/GenBank/DDBJ whole genome shotgun (WGS) entry which is preliminary data.</text>
</comment>
<keyword evidence="4" id="KW-0449">Lipoprotein</keyword>